<sequence>MWRLSLLSLVAFVASETCTYNPDAFALCGKRCKRHPKGRARADCAVTCLMEEVEGLHGHCAGCFGAQVDCALANCFYICPHKPAGGGCKQCRRDRCTSCEEEEIHP</sequence>
<name>A0ABP0KS83_9DINO</name>
<keyword evidence="1" id="KW-0732">Signal</keyword>
<dbReference type="EMBL" id="CAXAMM010012891">
    <property type="protein sequence ID" value="CAK9029935.1"/>
    <property type="molecule type" value="Genomic_DNA"/>
</dbReference>
<evidence type="ECO:0000313" key="4">
    <source>
        <dbReference type="Proteomes" id="UP001642464"/>
    </source>
</evidence>
<organism evidence="2 4">
    <name type="scientific">Durusdinium trenchii</name>
    <dbReference type="NCBI Taxonomy" id="1381693"/>
    <lineage>
        <taxon>Eukaryota</taxon>
        <taxon>Sar</taxon>
        <taxon>Alveolata</taxon>
        <taxon>Dinophyceae</taxon>
        <taxon>Suessiales</taxon>
        <taxon>Symbiodiniaceae</taxon>
        <taxon>Durusdinium</taxon>
    </lineage>
</organism>
<gene>
    <name evidence="2" type="ORF">SCF082_LOCUS18917</name>
    <name evidence="3" type="ORF">SCF082_LOCUS19004</name>
</gene>
<keyword evidence="4" id="KW-1185">Reference proteome</keyword>
<proteinExistence type="predicted"/>
<feature type="signal peptide" evidence="1">
    <location>
        <begin position="1"/>
        <end position="15"/>
    </location>
</feature>
<dbReference type="Proteomes" id="UP001642464">
    <property type="component" value="Unassembled WGS sequence"/>
</dbReference>
<dbReference type="EMBL" id="CAXAMM010012780">
    <property type="protein sequence ID" value="CAK9029725.1"/>
    <property type="molecule type" value="Genomic_DNA"/>
</dbReference>
<evidence type="ECO:0000313" key="2">
    <source>
        <dbReference type="EMBL" id="CAK9029725.1"/>
    </source>
</evidence>
<feature type="chain" id="PRO_5045029233" evidence="1">
    <location>
        <begin position="16"/>
        <end position="106"/>
    </location>
</feature>
<evidence type="ECO:0000256" key="1">
    <source>
        <dbReference type="SAM" id="SignalP"/>
    </source>
</evidence>
<reference evidence="2 4" key="1">
    <citation type="submission" date="2024-02" db="EMBL/GenBank/DDBJ databases">
        <authorList>
            <person name="Chen Y."/>
            <person name="Shah S."/>
            <person name="Dougan E. K."/>
            <person name="Thang M."/>
            <person name="Chan C."/>
        </authorList>
    </citation>
    <scope>NUCLEOTIDE SEQUENCE [LARGE SCALE GENOMIC DNA]</scope>
</reference>
<comment type="caution">
    <text evidence="2">The sequence shown here is derived from an EMBL/GenBank/DDBJ whole genome shotgun (WGS) entry which is preliminary data.</text>
</comment>
<protein>
    <submittedName>
        <fullName evidence="2">Uncharacterized protein</fullName>
    </submittedName>
</protein>
<accession>A0ABP0KS83</accession>
<evidence type="ECO:0000313" key="3">
    <source>
        <dbReference type="EMBL" id="CAK9029935.1"/>
    </source>
</evidence>